<dbReference type="PANTHER" id="PTHR11786">
    <property type="entry name" value="N-HYDROXYARYLAMINE O-ACETYLTRANSFERASE"/>
    <property type="match status" value="1"/>
</dbReference>
<dbReference type="RefSeq" id="WP_203356002.1">
    <property type="nucleotide sequence ID" value="NZ_CP069127.1"/>
</dbReference>
<evidence type="ECO:0000313" key="2">
    <source>
        <dbReference type="EMBL" id="QRG69005.1"/>
    </source>
</evidence>
<dbReference type="Gene3D" id="3.30.2140.10">
    <property type="entry name" value="Arylamine N-acetyltransferase"/>
    <property type="match status" value="1"/>
</dbReference>
<proteinExistence type="inferred from homology"/>
<accession>A0ABX7FTD0</accession>
<dbReference type="PANTHER" id="PTHR11786:SF0">
    <property type="entry name" value="ARYLAMINE N-ACETYLTRANSFERASE 4-RELATED"/>
    <property type="match status" value="1"/>
</dbReference>
<dbReference type="Proteomes" id="UP000596248">
    <property type="component" value="Chromosome"/>
</dbReference>
<dbReference type="Pfam" id="PF00797">
    <property type="entry name" value="Acetyltransf_2"/>
    <property type="match status" value="1"/>
</dbReference>
<organism evidence="2 3">
    <name type="scientific">Brevibacillus choshinensis</name>
    <dbReference type="NCBI Taxonomy" id="54911"/>
    <lineage>
        <taxon>Bacteria</taxon>
        <taxon>Bacillati</taxon>
        <taxon>Bacillota</taxon>
        <taxon>Bacilli</taxon>
        <taxon>Bacillales</taxon>
        <taxon>Paenibacillaceae</taxon>
        <taxon>Brevibacillus</taxon>
    </lineage>
</organism>
<keyword evidence="3" id="KW-1185">Reference proteome</keyword>
<reference evidence="2 3" key="1">
    <citation type="submission" date="2021-01" db="EMBL/GenBank/DDBJ databases">
        <title>Identification of strong promoters based on the transcriptome of Brevibacillus choshinensis.</title>
        <authorList>
            <person name="Yao D."/>
            <person name="Zhang K."/>
            <person name="Wu J."/>
        </authorList>
    </citation>
    <scope>NUCLEOTIDE SEQUENCE [LARGE SCALE GENOMIC DNA]</scope>
    <source>
        <strain evidence="2 3">HPD31-SP3</strain>
    </source>
</reference>
<comment type="similarity">
    <text evidence="1">Belongs to the arylamine N-acetyltransferase family.</text>
</comment>
<evidence type="ECO:0000313" key="3">
    <source>
        <dbReference type="Proteomes" id="UP000596248"/>
    </source>
</evidence>
<gene>
    <name evidence="2" type="ORF">JNE38_07660</name>
</gene>
<evidence type="ECO:0000256" key="1">
    <source>
        <dbReference type="ARBA" id="ARBA00006547"/>
    </source>
</evidence>
<dbReference type="SUPFAM" id="SSF54001">
    <property type="entry name" value="Cysteine proteinases"/>
    <property type="match status" value="1"/>
</dbReference>
<dbReference type="InterPro" id="IPR038765">
    <property type="entry name" value="Papain-like_cys_pep_sf"/>
</dbReference>
<sequence>MLTNAEKTSYLKRLGMEDIQPPSLSYLFALHRAHVELIPWQTIDIVNGTPVSIAIRDSVQLMMTGRSGYCFHLNGAFGALLHSLGYHVSWHRAGVQPMGQEPRINSFHLGLTVNLTDEKGEVQRWIVDAGLGDMPFEPLPLRKGTYDQGPLQYKVTASSIAKDGWRLEHDPLASFVGVDYAPVAADNLEEFFPKHEFYSRSPDSPWIDLFLVRHRHATGSNELRGCVWNRREGTTTEKIELHTKSQWLDVLAEVFGEHLVAYSKLEKEELWKRVHSLHEAWKKGKNA</sequence>
<dbReference type="Gene3D" id="2.40.128.150">
    <property type="entry name" value="Cysteine proteinases"/>
    <property type="match status" value="1"/>
</dbReference>
<dbReference type="InterPro" id="IPR001447">
    <property type="entry name" value="Arylamine_N-AcTrfase"/>
</dbReference>
<name>A0ABX7FTD0_BRECH</name>
<protein>
    <submittedName>
        <fullName evidence="2">Arylamine N-acetyltransferase</fullName>
    </submittedName>
</protein>
<dbReference type="EMBL" id="CP069127">
    <property type="protein sequence ID" value="QRG69005.1"/>
    <property type="molecule type" value="Genomic_DNA"/>
</dbReference>